<feature type="domain" description="Orc1-like AAA ATPase" evidence="1">
    <location>
        <begin position="21"/>
        <end position="148"/>
    </location>
</feature>
<sequence length="319" mass="33485">MKSERRQLTSGYSRAVISGTPLAGRDGELTAIRHALGGGGNTAGVVIVGSAGVGKTRLAREVLARAERAGERTNWIVGTESARALPLGAFTALLGDAMADPMANVRRVINSFVAQQQRGRVLIGVDDAHLLDGLSAHVVHQLAQSRGARLVVTVRSGADEPDAVTALWKDGLLARLDLEPLSAEAIAAVGAAARQARERRQPTYELACLQAAAQWGDTSWVARARELADELGLPLANAVARHTESLAADDGEGLLAASNEYLAVGDRATAADVAAQAAVAFTRVNNASVDSMQRRWPRNSAMPAVVCAPRRCGLPRASR</sequence>
<accession>A0A7I7UPN9</accession>
<name>A0A7I7UPN9_MYCPV</name>
<protein>
    <recommendedName>
        <fullName evidence="1">Orc1-like AAA ATPase domain-containing protein</fullName>
    </recommendedName>
</protein>
<keyword evidence="3" id="KW-1185">Reference proteome</keyword>
<gene>
    <name evidence="2" type="ORF">MPUL_36870</name>
</gene>
<organism evidence="2 3">
    <name type="scientific">Mycolicibacterium pulveris</name>
    <name type="common">Mycobacterium pulveris</name>
    <dbReference type="NCBI Taxonomy" id="36813"/>
    <lineage>
        <taxon>Bacteria</taxon>
        <taxon>Bacillati</taxon>
        <taxon>Actinomycetota</taxon>
        <taxon>Actinomycetes</taxon>
        <taxon>Mycobacteriales</taxon>
        <taxon>Mycobacteriaceae</taxon>
        <taxon>Mycolicibacterium</taxon>
    </lineage>
</organism>
<dbReference type="Pfam" id="PF13191">
    <property type="entry name" value="AAA_16"/>
    <property type="match status" value="1"/>
</dbReference>
<dbReference type="Proteomes" id="UP000467252">
    <property type="component" value="Chromosome"/>
</dbReference>
<dbReference type="EMBL" id="AP022599">
    <property type="protein sequence ID" value="BBY82529.1"/>
    <property type="molecule type" value="Genomic_DNA"/>
</dbReference>
<dbReference type="Gene3D" id="3.40.50.300">
    <property type="entry name" value="P-loop containing nucleotide triphosphate hydrolases"/>
    <property type="match status" value="1"/>
</dbReference>
<dbReference type="InterPro" id="IPR041664">
    <property type="entry name" value="AAA_16"/>
</dbReference>
<dbReference type="AlphaFoldDB" id="A0A7I7UPN9"/>
<proteinExistence type="predicted"/>
<dbReference type="InterPro" id="IPR027417">
    <property type="entry name" value="P-loop_NTPase"/>
</dbReference>
<evidence type="ECO:0000313" key="2">
    <source>
        <dbReference type="EMBL" id="BBY82529.1"/>
    </source>
</evidence>
<reference evidence="2 3" key="1">
    <citation type="journal article" date="2019" name="Emerg. Microbes Infect.">
        <title>Comprehensive subspecies identification of 175 nontuberculous mycobacteria species based on 7547 genomic profiles.</title>
        <authorList>
            <person name="Matsumoto Y."/>
            <person name="Kinjo T."/>
            <person name="Motooka D."/>
            <person name="Nabeya D."/>
            <person name="Jung N."/>
            <person name="Uechi K."/>
            <person name="Horii T."/>
            <person name="Iida T."/>
            <person name="Fujita J."/>
            <person name="Nakamura S."/>
        </authorList>
    </citation>
    <scope>NUCLEOTIDE SEQUENCE [LARGE SCALE GENOMIC DNA]</scope>
    <source>
        <strain evidence="2 3">JCM 6370</strain>
    </source>
</reference>
<dbReference type="SUPFAM" id="SSF52540">
    <property type="entry name" value="P-loop containing nucleoside triphosphate hydrolases"/>
    <property type="match status" value="1"/>
</dbReference>
<evidence type="ECO:0000259" key="1">
    <source>
        <dbReference type="Pfam" id="PF13191"/>
    </source>
</evidence>
<evidence type="ECO:0000313" key="3">
    <source>
        <dbReference type="Proteomes" id="UP000467252"/>
    </source>
</evidence>